<dbReference type="EMBL" id="HBUF01182311">
    <property type="protein sequence ID" value="CAG6655621.1"/>
    <property type="molecule type" value="Transcribed_RNA"/>
</dbReference>
<dbReference type="Pfam" id="PF02535">
    <property type="entry name" value="Zip"/>
    <property type="match status" value="1"/>
</dbReference>
<evidence type="ECO:0000256" key="7">
    <source>
        <dbReference type="SAM" id="Phobius"/>
    </source>
</evidence>
<accession>A0A8D8WCX1</accession>
<dbReference type="AlphaFoldDB" id="A0A8D8WCX1"/>
<keyword evidence="4 7" id="KW-0472">Membrane</keyword>
<reference evidence="8" key="1">
    <citation type="submission" date="2021-05" db="EMBL/GenBank/DDBJ databases">
        <authorList>
            <person name="Alioto T."/>
            <person name="Alioto T."/>
            <person name="Gomez Garrido J."/>
        </authorList>
    </citation>
    <scope>NUCLEOTIDE SEQUENCE</scope>
</reference>
<keyword evidence="2 7" id="KW-0812">Transmembrane</keyword>
<protein>
    <submittedName>
        <fullName evidence="8">Zinc transporter ZIP13 homolog</fullName>
    </submittedName>
</protein>
<feature type="region of interest" description="Disordered" evidence="6">
    <location>
        <begin position="147"/>
        <end position="174"/>
    </location>
</feature>
<evidence type="ECO:0000256" key="5">
    <source>
        <dbReference type="ARBA" id="ARBA00038485"/>
    </source>
</evidence>
<dbReference type="EMBL" id="HBUF01182310">
    <property type="protein sequence ID" value="CAG6655620.1"/>
    <property type="molecule type" value="Transcribed_RNA"/>
</dbReference>
<dbReference type="PANTHER" id="PTHR16950:SF16">
    <property type="entry name" value="ZINC TRANSPORTER ZIP13"/>
    <property type="match status" value="1"/>
</dbReference>
<dbReference type="GO" id="GO:0005385">
    <property type="term" value="F:zinc ion transmembrane transporter activity"/>
    <property type="evidence" value="ECO:0007669"/>
    <property type="project" value="TreeGrafter"/>
</dbReference>
<feature type="transmembrane region" description="Helical" evidence="7">
    <location>
        <begin position="114"/>
        <end position="135"/>
    </location>
</feature>
<evidence type="ECO:0000313" key="8">
    <source>
        <dbReference type="EMBL" id="CAG6655622.1"/>
    </source>
</evidence>
<evidence type="ECO:0000256" key="3">
    <source>
        <dbReference type="ARBA" id="ARBA00022989"/>
    </source>
</evidence>
<name>A0A8D8WCX1_9HEMI</name>
<dbReference type="PANTHER" id="PTHR16950">
    <property type="entry name" value="ZINC TRANSPORTER SLC39A7 HISTIDINE-RICH MEMBRANE PROTEIN KE4"/>
    <property type="match status" value="1"/>
</dbReference>
<organism evidence="8">
    <name type="scientific">Cacopsylla melanoneura</name>
    <dbReference type="NCBI Taxonomy" id="428564"/>
    <lineage>
        <taxon>Eukaryota</taxon>
        <taxon>Metazoa</taxon>
        <taxon>Ecdysozoa</taxon>
        <taxon>Arthropoda</taxon>
        <taxon>Hexapoda</taxon>
        <taxon>Insecta</taxon>
        <taxon>Pterygota</taxon>
        <taxon>Neoptera</taxon>
        <taxon>Paraneoptera</taxon>
        <taxon>Hemiptera</taxon>
        <taxon>Sternorrhyncha</taxon>
        <taxon>Psylloidea</taxon>
        <taxon>Psyllidae</taxon>
        <taxon>Psyllinae</taxon>
        <taxon>Cacopsylla</taxon>
    </lineage>
</organism>
<evidence type="ECO:0000256" key="2">
    <source>
        <dbReference type="ARBA" id="ARBA00022692"/>
    </source>
</evidence>
<evidence type="ECO:0000256" key="1">
    <source>
        <dbReference type="ARBA" id="ARBA00004141"/>
    </source>
</evidence>
<sequence length="174" mass="19619">MASMFDLNSLENSTSNLNYFFNNIMTSDMNPLNKMEYEPWIFAVIGSLLIGLSGVFPILIIPIDDLEHMNSKKESSTTLKLLLSFAVGGLLGDVFLHLLPEAWTYEHSHSGANGSGPCMTCGLWVLAGLLVFVVAEKAFNVEMAETAPEEEEEKKKKKKRRRWNRLTKRGTIRY</sequence>
<evidence type="ECO:0000256" key="4">
    <source>
        <dbReference type="ARBA" id="ARBA00023136"/>
    </source>
</evidence>
<dbReference type="GO" id="GO:0016020">
    <property type="term" value="C:membrane"/>
    <property type="evidence" value="ECO:0007669"/>
    <property type="project" value="UniProtKB-SubCell"/>
</dbReference>
<dbReference type="InterPro" id="IPR003689">
    <property type="entry name" value="ZIP"/>
</dbReference>
<dbReference type="EMBL" id="HBUF01182313">
    <property type="protein sequence ID" value="CAG6655623.1"/>
    <property type="molecule type" value="Transcribed_RNA"/>
</dbReference>
<dbReference type="GO" id="GO:0006882">
    <property type="term" value="P:intracellular zinc ion homeostasis"/>
    <property type="evidence" value="ECO:0007669"/>
    <property type="project" value="TreeGrafter"/>
</dbReference>
<dbReference type="EMBL" id="HBUF01182309">
    <property type="protein sequence ID" value="CAG6655619.1"/>
    <property type="molecule type" value="Transcribed_RNA"/>
</dbReference>
<comment type="subcellular location">
    <subcellularLocation>
        <location evidence="1">Membrane</location>
        <topology evidence="1">Multi-pass membrane protein</topology>
    </subcellularLocation>
</comment>
<feature type="compositionally biased region" description="Basic residues" evidence="6">
    <location>
        <begin position="155"/>
        <end position="174"/>
    </location>
</feature>
<feature type="transmembrane region" description="Helical" evidence="7">
    <location>
        <begin position="81"/>
        <end position="99"/>
    </location>
</feature>
<proteinExistence type="inferred from homology"/>
<dbReference type="EMBL" id="HBUF01182312">
    <property type="protein sequence ID" value="CAG6655622.1"/>
    <property type="molecule type" value="Transcribed_RNA"/>
</dbReference>
<comment type="similarity">
    <text evidence="5">Belongs to the ZIP transporter (TC 2.A.5) family. KE4/Catsup subfamily.</text>
</comment>
<feature type="transmembrane region" description="Helical" evidence="7">
    <location>
        <begin position="40"/>
        <end position="61"/>
    </location>
</feature>
<keyword evidence="3 7" id="KW-1133">Transmembrane helix</keyword>
<evidence type="ECO:0000256" key="6">
    <source>
        <dbReference type="SAM" id="MobiDB-lite"/>
    </source>
</evidence>